<gene>
    <name evidence="7" type="ORF">BDK51DRAFT_24404</name>
</gene>
<evidence type="ECO:0000259" key="6">
    <source>
        <dbReference type="Pfam" id="PF01145"/>
    </source>
</evidence>
<dbReference type="InterPro" id="IPR027705">
    <property type="entry name" value="Flotillin_fam"/>
</dbReference>
<keyword evidence="4" id="KW-0472">Membrane</keyword>
<feature type="domain" description="Band 7" evidence="6">
    <location>
        <begin position="11"/>
        <end position="161"/>
    </location>
</feature>
<sequence length="380" mass="43337">MKFLPRFKSCSPKEYLVITGFGIRTLKITKKAIVYPGQKCTVVDISANKYSFEIEVMSKELLTFTIPVVFILGPSLESEQLSRYCQLLLISDGRKKHNIYSTVREAIEGALRTIVAVFTLEYIIENLNDVRKLLLDDLEATWNSFGLILYSANMKTPIDKQGDDYISMFSRKKHQVERYHNKVKEIDLELQLKEHEAGTQRILADIQNAAELREIENSTLTRRKRIQLDLNTDMEKKRLENESKVNIAKSENEMKLTMVDADFYKNTKEVDAELYKVQKAAEASRIKADSQASSVKNILTIFGGNVDEYLKWKMLDENVHENIAKTNAIALQGLKPNINIWKTSSSFKSEPNSSGVTGLMDMFLQTSAQVIDRDGTLPTE</sequence>
<dbReference type="GO" id="GO:0005886">
    <property type="term" value="C:plasma membrane"/>
    <property type="evidence" value="ECO:0007669"/>
    <property type="project" value="UniProtKB-SubCell"/>
</dbReference>
<keyword evidence="3" id="KW-1003">Cell membrane</keyword>
<organism evidence="7 8">
    <name type="scientific">Blyttiomyces helicus</name>
    <dbReference type="NCBI Taxonomy" id="388810"/>
    <lineage>
        <taxon>Eukaryota</taxon>
        <taxon>Fungi</taxon>
        <taxon>Fungi incertae sedis</taxon>
        <taxon>Chytridiomycota</taxon>
        <taxon>Chytridiomycota incertae sedis</taxon>
        <taxon>Chytridiomycetes</taxon>
        <taxon>Chytridiomycetes incertae sedis</taxon>
        <taxon>Blyttiomyces</taxon>
    </lineage>
</organism>
<dbReference type="Pfam" id="PF01145">
    <property type="entry name" value="Band_7"/>
    <property type="match status" value="1"/>
</dbReference>
<dbReference type="OrthoDB" id="6080404at2759"/>
<evidence type="ECO:0000256" key="3">
    <source>
        <dbReference type="ARBA" id="ARBA00022475"/>
    </source>
</evidence>
<dbReference type="EMBL" id="KZ993898">
    <property type="protein sequence ID" value="RKO94436.1"/>
    <property type="molecule type" value="Genomic_DNA"/>
</dbReference>
<dbReference type="InterPro" id="IPR036013">
    <property type="entry name" value="Band_7/SPFH_dom_sf"/>
</dbReference>
<dbReference type="SUPFAM" id="SSF117892">
    <property type="entry name" value="Band 7/SPFH domain"/>
    <property type="match status" value="1"/>
</dbReference>
<dbReference type="InterPro" id="IPR001107">
    <property type="entry name" value="Band_7"/>
</dbReference>
<proteinExistence type="inferred from homology"/>
<name>A0A4P9WTM8_9FUNG</name>
<dbReference type="Proteomes" id="UP000269721">
    <property type="component" value="Unassembled WGS sequence"/>
</dbReference>
<reference evidence="8" key="1">
    <citation type="journal article" date="2018" name="Nat. Microbiol.">
        <title>Leveraging single-cell genomics to expand the fungal tree of life.</title>
        <authorList>
            <person name="Ahrendt S.R."/>
            <person name="Quandt C.A."/>
            <person name="Ciobanu D."/>
            <person name="Clum A."/>
            <person name="Salamov A."/>
            <person name="Andreopoulos B."/>
            <person name="Cheng J.F."/>
            <person name="Woyke T."/>
            <person name="Pelin A."/>
            <person name="Henrissat B."/>
            <person name="Reynolds N.K."/>
            <person name="Benny G.L."/>
            <person name="Smith M.E."/>
            <person name="James T.Y."/>
            <person name="Grigoriev I.V."/>
        </authorList>
    </citation>
    <scope>NUCLEOTIDE SEQUENCE [LARGE SCALE GENOMIC DNA]</scope>
</reference>
<comment type="subcellular location">
    <subcellularLocation>
        <location evidence="1">Cell membrane</location>
    </subcellularLocation>
</comment>
<protein>
    <recommendedName>
        <fullName evidence="6">Band 7 domain-containing protein</fullName>
    </recommendedName>
</protein>
<comment type="similarity">
    <text evidence="2 5">Belongs to the band 7/mec-2 family. Flotillin subfamily.</text>
</comment>
<evidence type="ECO:0000313" key="7">
    <source>
        <dbReference type="EMBL" id="RKO94436.1"/>
    </source>
</evidence>
<evidence type="ECO:0000256" key="5">
    <source>
        <dbReference type="RuleBase" id="RU366054"/>
    </source>
</evidence>
<dbReference type="AlphaFoldDB" id="A0A4P9WTM8"/>
<dbReference type="PANTHER" id="PTHR13806">
    <property type="entry name" value="FLOTILLIN-RELATED"/>
    <property type="match status" value="1"/>
</dbReference>
<evidence type="ECO:0000256" key="4">
    <source>
        <dbReference type="ARBA" id="ARBA00023136"/>
    </source>
</evidence>
<evidence type="ECO:0000256" key="1">
    <source>
        <dbReference type="ARBA" id="ARBA00004236"/>
    </source>
</evidence>
<keyword evidence="8" id="KW-1185">Reference proteome</keyword>
<dbReference type="PANTHER" id="PTHR13806:SF31">
    <property type="entry name" value="FLOTILLIN-LIKE PROTEIN 1-RELATED"/>
    <property type="match status" value="1"/>
</dbReference>
<evidence type="ECO:0000313" key="8">
    <source>
        <dbReference type="Proteomes" id="UP000269721"/>
    </source>
</evidence>
<evidence type="ECO:0000256" key="2">
    <source>
        <dbReference type="ARBA" id="ARBA00007161"/>
    </source>
</evidence>
<accession>A0A4P9WTM8</accession>
<dbReference type="Gene3D" id="3.30.479.30">
    <property type="entry name" value="Band 7 domain"/>
    <property type="match status" value="1"/>
</dbReference>